<proteinExistence type="predicted"/>
<evidence type="ECO:0000313" key="3">
    <source>
        <dbReference type="EMBL" id="KKO72947.1"/>
    </source>
</evidence>
<comment type="caution">
    <text evidence="3">The sequence shown here is derived from an EMBL/GenBank/DDBJ whole genome shotgun (WGS) entry which is preliminary data.</text>
</comment>
<reference evidence="3 4" key="1">
    <citation type="submission" date="2015-04" db="EMBL/GenBank/DDBJ databases">
        <title>Genome sequence of Kerstersia gyiorum CG1.</title>
        <authorList>
            <person name="Greninger A.L."/>
            <person name="Kozyreva V."/>
            <person name="Chaturvedi V."/>
        </authorList>
    </citation>
    <scope>NUCLEOTIDE SEQUENCE [LARGE SCALE GENOMIC DNA]</scope>
    <source>
        <strain evidence="3 4">CG1</strain>
    </source>
</reference>
<feature type="region of interest" description="Disordered" evidence="1">
    <location>
        <begin position="229"/>
        <end position="325"/>
    </location>
</feature>
<dbReference type="AlphaFoldDB" id="A0A171KVN0"/>
<dbReference type="OrthoDB" id="8681001at2"/>
<keyword evidence="4" id="KW-1185">Reference proteome</keyword>
<evidence type="ECO:0008006" key="5">
    <source>
        <dbReference type="Google" id="ProtNLM"/>
    </source>
</evidence>
<feature type="compositionally biased region" description="Pro residues" evidence="1">
    <location>
        <begin position="263"/>
        <end position="276"/>
    </location>
</feature>
<dbReference type="Proteomes" id="UP000078084">
    <property type="component" value="Unassembled WGS sequence"/>
</dbReference>
<evidence type="ECO:0000256" key="1">
    <source>
        <dbReference type="SAM" id="MobiDB-lite"/>
    </source>
</evidence>
<dbReference type="RefSeq" id="WP_068366614.1">
    <property type="nucleotide sequence ID" value="NZ_CP033936.1"/>
</dbReference>
<dbReference type="STRING" id="206506.AAV32_01025"/>
<evidence type="ECO:0000256" key="2">
    <source>
        <dbReference type="SAM" id="SignalP"/>
    </source>
</evidence>
<feature type="compositionally biased region" description="Basic and acidic residues" evidence="1">
    <location>
        <begin position="279"/>
        <end position="288"/>
    </location>
</feature>
<protein>
    <recommendedName>
        <fullName evidence="5">Flp pilus-assembly TadE/G-like protein</fullName>
    </recommendedName>
</protein>
<keyword evidence="2" id="KW-0732">Signal</keyword>
<dbReference type="EMBL" id="LBNE01000001">
    <property type="protein sequence ID" value="KKO72947.1"/>
    <property type="molecule type" value="Genomic_DNA"/>
</dbReference>
<feature type="signal peptide" evidence="2">
    <location>
        <begin position="1"/>
        <end position="17"/>
    </location>
</feature>
<accession>A0A171KVN0</accession>
<gene>
    <name evidence="3" type="ORF">AAV32_01025</name>
</gene>
<feature type="compositionally biased region" description="Low complexity" evidence="1">
    <location>
        <begin position="237"/>
        <end position="248"/>
    </location>
</feature>
<evidence type="ECO:0000313" key="4">
    <source>
        <dbReference type="Proteomes" id="UP000078084"/>
    </source>
</evidence>
<feature type="chain" id="PRO_5007908791" description="Flp pilus-assembly TadE/G-like protein" evidence="2">
    <location>
        <begin position="18"/>
        <end position="338"/>
    </location>
</feature>
<organism evidence="3 4">
    <name type="scientific">Kerstersia gyiorum</name>
    <dbReference type="NCBI Taxonomy" id="206506"/>
    <lineage>
        <taxon>Bacteria</taxon>
        <taxon>Pseudomonadati</taxon>
        <taxon>Pseudomonadota</taxon>
        <taxon>Betaproteobacteria</taxon>
        <taxon>Burkholderiales</taxon>
        <taxon>Alcaligenaceae</taxon>
        <taxon>Kerstersia</taxon>
    </lineage>
</organism>
<sequence>MAEACLAFAVLGSIALAALELEHAGNMAQIAEVALLDALRAGASDHARPQAMRQAFEHTMRASLPDAPGQTPGSRLYQAWQRRQQASGGLPVWRLDILNPGPDSLADHAAPGRDITGNIAAAQPADAGAAALAFYYQDLRHRENLARGWQQGQGIASGQNVFEANVLTLQLRYLHRPLSPPARWLLRLGSTLFASAGDTDHPAIAQAGLWPIYRRAALPMASEAWAWPQRRLQSTDGPAGAGSPIPSGNAHKPTSIGSENSGPPWPLPVPGAPSTPPENSHHDTDRDPWLTWPTTPAVSLPDGPGSSPRLPEAPGAPAGSGLPEAGEPLCGLMFCCSG</sequence>
<name>A0A171KVN0_9BURK</name>